<dbReference type="InterPro" id="IPR052861">
    <property type="entry name" value="BPTI/Kunitz_domain"/>
</dbReference>
<evidence type="ECO:0000256" key="1">
    <source>
        <dbReference type="SAM" id="SignalP"/>
    </source>
</evidence>
<dbReference type="Gene3D" id="4.10.410.10">
    <property type="entry name" value="Pancreatic trypsin inhibitor Kunitz domain"/>
    <property type="match status" value="1"/>
</dbReference>
<dbReference type="PROSITE" id="PS00280">
    <property type="entry name" value="BPTI_KUNITZ_1"/>
    <property type="match status" value="1"/>
</dbReference>
<gene>
    <name evidence="3" type="ORF">GCK72_018513</name>
</gene>
<dbReference type="PANTHER" id="PTHR47248:SF7">
    <property type="entry name" value="BPTI_KUNITZ INHIBITOR DOMAIN-CONTAINING PROTEIN"/>
    <property type="match status" value="1"/>
</dbReference>
<dbReference type="CTD" id="9811966"/>
<dbReference type="RefSeq" id="XP_003114035.2">
    <property type="nucleotide sequence ID" value="XM_003113987.2"/>
</dbReference>
<protein>
    <recommendedName>
        <fullName evidence="2">BPTI/Kunitz inhibitor domain-containing protein</fullName>
    </recommendedName>
</protein>
<comment type="caution">
    <text evidence="3">The sequence shown here is derived from an EMBL/GenBank/DDBJ whole genome shotgun (WGS) entry which is preliminary data.</text>
</comment>
<dbReference type="PROSITE" id="PS50279">
    <property type="entry name" value="BPTI_KUNITZ_2"/>
    <property type="match status" value="1"/>
</dbReference>
<keyword evidence="1" id="KW-0732">Signal</keyword>
<dbReference type="GO" id="GO:0004867">
    <property type="term" value="F:serine-type endopeptidase inhibitor activity"/>
    <property type="evidence" value="ECO:0007669"/>
    <property type="project" value="InterPro"/>
</dbReference>
<dbReference type="SMART" id="SM00131">
    <property type="entry name" value="KU"/>
    <property type="match status" value="1"/>
</dbReference>
<dbReference type="InterPro" id="IPR002223">
    <property type="entry name" value="Kunitz_BPTI"/>
</dbReference>
<feature type="chain" id="PRO_5025498890" description="BPTI/Kunitz inhibitor domain-containing protein" evidence="1">
    <location>
        <begin position="20"/>
        <end position="134"/>
    </location>
</feature>
<organism evidence="3 4">
    <name type="scientific">Caenorhabditis remanei</name>
    <name type="common">Caenorhabditis vulgaris</name>
    <dbReference type="NCBI Taxonomy" id="31234"/>
    <lineage>
        <taxon>Eukaryota</taxon>
        <taxon>Metazoa</taxon>
        <taxon>Ecdysozoa</taxon>
        <taxon>Nematoda</taxon>
        <taxon>Chromadorea</taxon>
        <taxon>Rhabditida</taxon>
        <taxon>Rhabditina</taxon>
        <taxon>Rhabditomorpha</taxon>
        <taxon>Rhabditoidea</taxon>
        <taxon>Rhabditidae</taxon>
        <taxon>Peloderinae</taxon>
        <taxon>Caenorhabditis</taxon>
    </lineage>
</organism>
<accession>A0A6A5GC30</accession>
<evidence type="ECO:0000259" key="2">
    <source>
        <dbReference type="PROSITE" id="PS50279"/>
    </source>
</evidence>
<sequence>MNPSIFFLVLAINLVSVFSQDPPNICTQHIAFGKACGSSQPTIRYHFDNDTRLCMAFEFEGCESNENNFLSDSECKASCTPTDNVGCPVNSKPLTKEDGSNLCQQSEDCVPEGFCSKRLSGGGKCCRKAIRSII</sequence>
<dbReference type="PANTHER" id="PTHR47248">
    <property type="entry name" value="PROTEIN CBG06772"/>
    <property type="match status" value="1"/>
</dbReference>
<proteinExistence type="predicted"/>
<dbReference type="Proteomes" id="UP000483820">
    <property type="component" value="Chromosome V"/>
</dbReference>
<dbReference type="InterPro" id="IPR020901">
    <property type="entry name" value="Prtase_inh_Kunz-CS"/>
</dbReference>
<reference evidence="3 4" key="1">
    <citation type="submission" date="2019-12" db="EMBL/GenBank/DDBJ databases">
        <title>Chromosome-level assembly of the Caenorhabditis remanei genome.</title>
        <authorList>
            <person name="Teterina A.A."/>
            <person name="Willis J.H."/>
            <person name="Phillips P.C."/>
        </authorList>
    </citation>
    <scope>NUCLEOTIDE SEQUENCE [LARGE SCALE GENOMIC DNA]</scope>
    <source>
        <strain evidence="3 4">PX506</strain>
        <tissue evidence="3">Whole organism</tissue>
    </source>
</reference>
<dbReference type="InterPro" id="IPR036880">
    <property type="entry name" value="Kunitz_BPTI_sf"/>
</dbReference>
<feature type="domain" description="BPTI/Kunitz inhibitor" evidence="2">
    <location>
        <begin position="26"/>
        <end position="79"/>
    </location>
</feature>
<dbReference type="EMBL" id="WUAV01000005">
    <property type="protein sequence ID" value="KAF1751959.1"/>
    <property type="molecule type" value="Genomic_DNA"/>
</dbReference>
<dbReference type="Pfam" id="PF00014">
    <property type="entry name" value="Kunitz_BPTI"/>
    <property type="match status" value="1"/>
</dbReference>
<feature type="signal peptide" evidence="1">
    <location>
        <begin position="1"/>
        <end position="19"/>
    </location>
</feature>
<evidence type="ECO:0000313" key="3">
    <source>
        <dbReference type="EMBL" id="KAF1751959.1"/>
    </source>
</evidence>
<name>A0A6A5GC30_CAERE</name>
<evidence type="ECO:0000313" key="4">
    <source>
        <dbReference type="Proteomes" id="UP000483820"/>
    </source>
</evidence>
<dbReference type="AlphaFoldDB" id="A0A6A5GC30"/>
<dbReference type="GeneID" id="9811966"/>
<dbReference type="KEGG" id="crq:GCK72_018513"/>
<dbReference type="SUPFAM" id="SSF57362">
    <property type="entry name" value="BPTI-like"/>
    <property type="match status" value="1"/>
</dbReference>